<proteinExistence type="inferred from homology"/>
<evidence type="ECO:0000313" key="5">
    <source>
        <dbReference type="Proteomes" id="UP000224634"/>
    </source>
</evidence>
<feature type="compositionally biased region" description="Polar residues" evidence="2">
    <location>
        <begin position="206"/>
        <end position="220"/>
    </location>
</feature>
<reference evidence="4 5" key="1">
    <citation type="submission" date="2017-10" db="EMBL/GenBank/DDBJ databases">
        <title>Comparative genomics in systemic dimorphic fungi from Ajellomycetaceae.</title>
        <authorList>
            <person name="Munoz J.F."/>
            <person name="Mcewen J.G."/>
            <person name="Clay O.K."/>
            <person name="Cuomo C.A."/>
        </authorList>
    </citation>
    <scope>NUCLEOTIDE SEQUENCE [LARGE SCALE GENOMIC DNA]</scope>
    <source>
        <strain evidence="4 5">UAMH7299</strain>
    </source>
</reference>
<dbReference type="GO" id="GO:0016746">
    <property type="term" value="F:acyltransferase activity"/>
    <property type="evidence" value="ECO:0007669"/>
    <property type="project" value="InterPro"/>
</dbReference>
<sequence length="309" mass="33043">MASFAPVSRLPRCMSRVRVGSYNVARYIQTSSGSYSYPLYPSVAQLLHEHGIPASDAPKIPTSGPKGRLLKGDVLAYVGAIASDHPSNLSAQLSKLSHLDLSNIKLAPPPAPVPEQQSEPSPEAVAPPEPAPAPAQLSVTVPISLSSIFSIQERIHKKLGVAVPLSTFLTRAADIANDDLPVSKKSLSRSPDALFDEIIGAQKSPSSTLLTSRGNFTPEISSPEELSLPQQQPKTTQEPDIIDILTGNAQTVRAKAPPTQEELTTSSISEDIATNLFSVTVSPDDKARGKEFLERMRTLLQDQPGSLIF</sequence>
<comment type="caution">
    <text evidence="4">The sequence shown here is derived from an EMBL/GenBank/DDBJ whole genome shotgun (WGS) entry which is preliminary data.</text>
</comment>
<accession>A0A2B7Y237</accession>
<protein>
    <recommendedName>
        <fullName evidence="3">Peripheral subunit-binding (PSBD) domain-containing protein</fullName>
    </recommendedName>
</protein>
<name>A0A2B7Y237_POLH7</name>
<dbReference type="SUPFAM" id="SSF47005">
    <property type="entry name" value="Peripheral subunit-binding domain of 2-oxo acid dehydrogenase complex"/>
    <property type="match status" value="1"/>
</dbReference>
<dbReference type="OrthoDB" id="202158at2759"/>
<dbReference type="AlphaFoldDB" id="A0A2B7Y237"/>
<gene>
    <name evidence="4" type="ORF">AJ80_04531</name>
</gene>
<dbReference type="Pfam" id="PF02817">
    <property type="entry name" value="E3_binding"/>
    <property type="match status" value="1"/>
</dbReference>
<feature type="domain" description="Peripheral subunit-binding (PSBD)" evidence="3">
    <location>
        <begin position="38"/>
        <end position="78"/>
    </location>
</feature>
<evidence type="ECO:0000313" key="4">
    <source>
        <dbReference type="EMBL" id="PGH18144.1"/>
    </source>
</evidence>
<evidence type="ECO:0000256" key="2">
    <source>
        <dbReference type="SAM" id="MobiDB-lite"/>
    </source>
</evidence>
<dbReference type="STRING" id="1447883.A0A2B7Y237"/>
<feature type="region of interest" description="Disordered" evidence="2">
    <location>
        <begin position="206"/>
        <end position="237"/>
    </location>
</feature>
<comment type="similarity">
    <text evidence="1">Belongs to the 2-oxoacid dehydrogenase family.</text>
</comment>
<dbReference type="Proteomes" id="UP000224634">
    <property type="component" value="Unassembled WGS sequence"/>
</dbReference>
<organism evidence="4 5">
    <name type="scientific">Polytolypa hystricis (strain UAMH7299)</name>
    <dbReference type="NCBI Taxonomy" id="1447883"/>
    <lineage>
        <taxon>Eukaryota</taxon>
        <taxon>Fungi</taxon>
        <taxon>Dikarya</taxon>
        <taxon>Ascomycota</taxon>
        <taxon>Pezizomycotina</taxon>
        <taxon>Eurotiomycetes</taxon>
        <taxon>Eurotiomycetidae</taxon>
        <taxon>Onygenales</taxon>
        <taxon>Onygenales incertae sedis</taxon>
        <taxon>Polytolypa</taxon>
    </lineage>
</organism>
<feature type="compositionally biased region" description="Low complexity" evidence="2">
    <location>
        <begin position="114"/>
        <end position="124"/>
    </location>
</feature>
<dbReference type="InterPro" id="IPR036625">
    <property type="entry name" value="E3-bd_dom_sf"/>
</dbReference>
<keyword evidence="5" id="KW-1185">Reference proteome</keyword>
<feature type="compositionally biased region" description="Polar residues" evidence="2">
    <location>
        <begin position="228"/>
        <end position="237"/>
    </location>
</feature>
<dbReference type="EMBL" id="PDNA01000059">
    <property type="protein sequence ID" value="PGH18144.1"/>
    <property type="molecule type" value="Genomic_DNA"/>
</dbReference>
<feature type="region of interest" description="Disordered" evidence="2">
    <location>
        <begin position="106"/>
        <end position="133"/>
    </location>
</feature>
<evidence type="ECO:0000259" key="3">
    <source>
        <dbReference type="PROSITE" id="PS51826"/>
    </source>
</evidence>
<dbReference type="Gene3D" id="4.10.320.10">
    <property type="entry name" value="E3-binding domain"/>
    <property type="match status" value="1"/>
</dbReference>
<dbReference type="InterPro" id="IPR004167">
    <property type="entry name" value="PSBD"/>
</dbReference>
<dbReference type="PROSITE" id="PS51826">
    <property type="entry name" value="PSBD"/>
    <property type="match status" value="1"/>
</dbReference>
<evidence type="ECO:0000256" key="1">
    <source>
        <dbReference type="ARBA" id="ARBA00007317"/>
    </source>
</evidence>